<evidence type="ECO:0000313" key="3">
    <source>
        <dbReference type="Proteomes" id="UP000192980"/>
    </source>
</evidence>
<dbReference type="Gene3D" id="3.40.50.1360">
    <property type="match status" value="1"/>
</dbReference>
<dbReference type="InterPro" id="IPR006148">
    <property type="entry name" value="Glc/Gal-6P_isomerase"/>
</dbReference>
<dbReference type="GO" id="GO:0004342">
    <property type="term" value="F:glucosamine-6-phosphate deaminase activity"/>
    <property type="evidence" value="ECO:0007669"/>
    <property type="project" value="InterPro"/>
</dbReference>
<dbReference type="EMBL" id="FXAU01000004">
    <property type="protein sequence ID" value="SMG35964.1"/>
    <property type="molecule type" value="Genomic_DNA"/>
</dbReference>
<dbReference type="PANTHER" id="PTHR11280:SF6">
    <property type="entry name" value="GLUCOSAMINE-6-PHOSPHATE ISOMERASE NAGB"/>
    <property type="match status" value="1"/>
</dbReference>
<dbReference type="Proteomes" id="UP000192980">
    <property type="component" value="Unassembled WGS sequence"/>
</dbReference>
<dbReference type="AlphaFoldDB" id="A0A1X7K4V2"/>
<dbReference type="GO" id="GO:0005975">
    <property type="term" value="P:carbohydrate metabolic process"/>
    <property type="evidence" value="ECO:0007669"/>
    <property type="project" value="InterPro"/>
</dbReference>
<dbReference type="InterPro" id="IPR004547">
    <property type="entry name" value="Glucosamine6P_isomerase"/>
</dbReference>
<evidence type="ECO:0000313" key="2">
    <source>
        <dbReference type="EMBL" id="SMG35964.1"/>
    </source>
</evidence>
<dbReference type="PANTHER" id="PTHR11280">
    <property type="entry name" value="GLUCOSAMINE-6-PHOSPHATE ISOMERASE"/>
    <property type="match status" value="1"/>
</dbReference>
<dbReference type="GO" id="GO:0006046">
    <property type="term" value="P:N-acetylglucosamine catabolic process"/>
    <property type="evidence" value="ECO:0007669"/>
    <property type="project" value="TreeGrafter"/>
</dbReference>
<keyword evidence="3" id="KW-1185">Reference proteome</keyword>
<gene>
    <name evidence="2" type="ORF">SAMN05660862_2566</name>
</gene>
<dbReference type="Pfam" id="PF01182">
    <property type="entry name" value="Glucosamine_iso"/>
    <property type="match status" value="1"/>
</dbReference>
<dbReference type="OrthoDB" id="9791139at2"/>
<sequence>MEAKKQVVGKLHVYTFQSREELGKQAAALAAAKIISLQQDPTRIVRIIFASAPSQTEFLIGLSNDIEIDWQRIEAFHMDEYIGLATDHIQSFGHFLKKSIFEKVSIGHVHFINGLADNPKEECRRYADLLRANKIDLVCMGIGENAHIAFNDPHVADFDDPYLVKIVDLDLKSRQQQVNDGCFPALEVVPTHAITLTVPALMEGGSLFCMVPGATKAEAVYATVHSAIETDVPSSILRTHNDAKMFIDQQSGEKLT</sequence>
<feature type="domain" description="Glucosamine/galactosamine-6-phosphate isomerase" evidence="1">
    <location>
        <begin position="19"/>
        <end position="241"/>
    </location>
</feature>
<dbReference type="GO" id="GO:0019262">
    <property type="term" value="P:N-acetylneuraminate catabolic process"/>
    <property type="evidence" value="ECO:0007669"/>
    <property type="project" value="TreeGrafter"/>
</dbReference>
<dbReference type="CDD" id="cd01399">
    <property type="entry name" value="GlcN6P_deaminase"/>
    <property type="match status" value="1"/>
</dbReference>
<dbReference type="SUPFAM" id="SSF100950">
    <property type="entry name" value="NagB/RpiA/CoA transferase-like"/>
    <property type="match status" value="1"/>
</dbReference>
<dbReference type="InterPro" id="IPR037171">
    <property type="entry name" value="NagB/RpiA_transferase-like"/>
</dbReference>
<reference evidence="2 3" key="1">
    <citation type="submission" date="2017-04" db="EMBL/GenBank/DDBJ databases">
        <authorList>
            <person name="Afonso C.L."/>
            <person name="Miller P.J."/>
            <person name="Scott M.A."/>
            <person name="Spackman E."/>
            <person name="Goraichik I."/>
            <person name="Dimitrov K.M."/>
            <person name="Suarez D.L."/>
            <person name="Swayne D.E."/>
        </authorList>
    </citation>
    <scope>NUCLEOTIDE SEQUENCE [LARGE SCALE GENOMIC DNA]</scope>
    <source>
        <strain evidence="2 3">DSM 22418</strain>
    </source>
</reference>
<organism evidence="2 3">
    <name type="scientific">Sphingobacterium psychroaquaticum</name>
    <dbReference type="NCBI Taxonomy" id="561061"/>
    <lineage>
        <taxon>Bacteria</taxon>
        <taxon>Pseudomonadati</taxon>
        <taxon>Bacteroidota</taxon>
        <taxon>Sphingobacteriia</taxon>
        <taxon>Sphingobacteriales</taxon>
        <taxon>Sphingobacteriaceae</taxon>
        <taxon>Sphingobacterium</taxon>
    </lineage>
</organism>
<dbReference type="GO" id="GO:0042802">
    <property type="term" value="F:identical protein binding"/>
    <property type="evidence" value="ECO:0007669"/>
    <property type="project" value="TreeGrafter"/>
</dbReference>
<evidence type="ECO:0000259" key="1">
    <source>
        <dbReference type="Pfam" id="PF01182"/>
    </source>
</evidence>
<proteinExistence type="predicted"/>
<name>A0A1X7K4V2_9SPHI</name>
<accession>A0A1X7K4V2</accession>
<protein>
    <submittedName>
        <fullName evidence="2">Glucosamine-6-phosphate deaminase</fullName>
    </submittedName>
</protein>
<dbReference type="GO" id="GO:0005737">
    <property type="term" value="C:cytoplasm"/>
    <property type="evidence" value="ECO:0007669"/>
    <property type="project" value="TreeGrafter"/>
</dbReference>
<dbReference type="GO" id="GO:0006043">
    <property type="term" value="P:glucosamine catabolic process"/>
    <property type="evidence" value="ECO:0007669"/>
    <property type="project" value="TreeGrafter"/>
</dbReference>
<dbReference type="RefSeq" id="WP_085473296.1">
    <property type="nucleotide sequence ID" value="NZ_FXAU01000004.1"/>
</dbReference>
<dbReference type="STRING" id="561061.SAMN05660862_2566"/>